<dbReference type="EMBL" id="FNFO01000002">
    <property type="protein sequence ID" value="SDK35104.1"/>
    <property type="molecule type" value="Genomic_DNA"/>
</dbReference>
<gene>
    <name evidence="2" type="ORF">SAMN05421823_102528</name>
</gene>
<proteinExistence type="predicted"/>
<dbReference type="RefSeq" id="WP_089680256.1">
    <property type="nucleotide sequence ID" value="NZ_FNFO01000002.1"/>
</dbReference>
<protein>
    <submittedName>
        <fullName evidence="2">Uncharacterized protein</fullName>
    </submittedName>
</protein>
<dbReference type="AlphaFoldDB" id="A0A1G9B7N1"/>
<evidence type="ECO:0000256" key="1">
    <source>
        <dbReference type="SAM" id="MobiDB-lite"/>
    </source>
</evidence>
<name>A0A1G9B7N1_9BACT</name>
<dbReference type="STRING" id="1075417.SAMN05421823_102528"/>
<organism evidence="2 3">
    <name type="scientific">Catalinimonas alkaloidigena</name>
    <dbReference type="NCBI Taxonomy" id="1075417"/>
    <lineage>
        <taxon>Bacteria</taxon>
        <taxon>Pseudomonadati</taxon>
        <taxon>Bacteroidota</taxon>
        <taxon>Cytophagia</taxon>
        <taxon>Cytophagales</taxon>
        <taxon>Catalimonadaceae</taxon>
        <taxon>Catalinimonas</taxon>
    </lineage>
</organism>
<evidence type="ECO:0000313" key="2">
    <source>
        <dbReference type="EMBL" id="SDK35104.1"/>
    </source>
</evidence>
<dbReference type="Proteomes" id="UP000198510">
    <property type="component" value="Unassembled WGS sequence"/>
</dbReference>
<accession>A0A1G9B7N1</accession>
<feature type="region of interest" description="Disordered" evidence="1">
    <location>
        <begin position="495"/>
        <end position="518"/>
    </location>
</feature>
<sequence length="549" mass="63071">MEERKKIHLNVPQLLFYLVQCSINVCIWGRGTGKSEGPISLFSHDNVHRMPRGNGVFLGKTYEQLLTRTLPPVIKGWEKLGYREEVHFWVRKFPARKLKIKRAYVAPVDATHYITWYNGSGIYLGSLDRPGTLNGLSVDWLAADEARFLNRERLETDVLPILRGNAEHFGKLSCHGSILFTTDRPRDAKSAWLNEYARLMDPELIETILAVQVKLLRLKEELLTAKANNQVKAQERLSRLMDRYLADLNELRTGAVYFSTASTLDNVHALGLNAIKNLKRVLSDLVYRASVLNHEVNKIDDGFYGLLDEEVHGYDAPNYDFIDGLQLNFREEVKKDCRWDTDLNPLQPLDFAADYNAAINSMVIGQRQVGPVRNKYRFLNALYVKHPHRLKDLAQEFIRYYRYHPTKEVNYYYDHTAVGTNASSDISYADEWVSILQAAGWQVNRHYIGQASSHHSRYLLWQLGFSGDPRVDEFSYNRGNCHQWQVSCENAPVKQTNGSFGKDKGSEKDPSVKPEDATHFSEAGDNLWWGTQRYRLNQTEGAFVDNLYG</sequence>
<dbReference type="Gene3D" id="3.40.50.300">
    <property type="entry name" value="P-loop containing nucleotide triphosphate hydrolases"/>
    <property type="match status" value="1"/>
</dbReference>
<dbReference type="InterPro" id="IPR027417">
    <property type="entry name" value="P-loop_NTPase"/>
</dbReference>
<feature type="compositionally biased region" description="Basic and acidic residues" evidence="1">
    <location>
        <begin position="501"/>
        <end position="518"/>
    </location>
</feature>
<evidence type="ECO:0000313" key="3">
    <source>
        <dbReference type="Proteomes" id="UP000198510"/>
    </source>
</evidence>
<reference evidence="2 3" key="1">
    <citation type="submission" date="2016-10" db="EMBL/GenBank/DDBJ databases">
        <authorList>
            <person name="de Groot N.N."/>
        </authorList>
    </citation>
    <scope>NUCLEOTIDE SEQUENCE [LARGE SCALE GENOMIC DNA]</scope>
    <source>
        <strain evidence="2 3">DSM 25186</strain>
    </source>
</reference>
<keyword evidence="3" id="KW-1185">Reference proteome</keyword>
<dbReference type="OrthoDB" id="1151239at2"/>